<dbReference type="AlphaFoldDB" id="A0A4C1V5G6"/>
<accession>A0A4C1V5G6</accession>
<keyword evidence="4" id="KW-1185">Reference proteome</keyword>
<dbReference type="GO" id="GO:0042575">
    <property type="term" value="C:DNA polymerase complex"/>
    <property type="evidence" value="ECO:0007669"/>
    <property type="project" value="UniProtKB-ARBA"/>
</dbReference>
<name>A0A4C1V5G6_EUMVA</name>
<gene>
    <name evidence="3" type="ORF">EVAR_20950_1</name>
</gene>
<evidence type="ECO:0000256" key="1">
    <source>
        <dbReference type="SAM" id="MobiDB-lite"/>
    </source>
</evidence>
<dbReference type="PANTHER" id="PTHR33327">
    <property type="entry name" value="ENDONUCLEASE"/>
    <property type="match status" value="1"/>
</dbReference>
<dbReference type="Gene3D" id="3.30.420.10">
    <property type="entry name" value="Ribonuclease H-like superfamily/Ribonuclease H"/>
    <property type="match status" value="1"/>
</dbReference>
<dbReference type="Gene3D" id="3.10.10.10">
    <property type="entry name" value="HIV Type 1 Reverse Transcriptase, subunit A, domain 1"/>
    <property type="match status" value="1"/>
</dbReference>
<feature type="compositionally biased region" description="Basic residues" evidence="1">
    <location>
        <begin position="167"/>
        <end position="179"/>
    </location>
</feature>
<dbReference type="GO" id="GO:0015074">
    <property type="term" value="P:DNA integration"/>
    <property type="evidence" value="ECO:0007669"/>
    <property type="project" value="InterPro"/>
</dbReference>
<sequence>MTEETPRTTVTSMPGETFRVGLRVPPFDPDDPTLWFAQIEETGKYDKLKTELVKWLSVSQERKIKQLLMHEELGDRKPSQFLRHLKSLAGPTVLEDFLRTIWSSRLATNLKTSGFADEHATGFGTTFDVLNKQVAALTRKLEEVYIEIRKPRLHRSRSNARSSNTHFRQKTRSCFRPKKHPYFDGRNQRLIDGATALSVNAPAQNSSKGKSSVRTNREESRYHCILGDFTEITSPAGKPVISRHTTVHHIRTIPGPVIGRPRRLDPKRLQIAKKEFENMLREGTTCKSESPWSSPLHLAPKKLGLRHQYTLHNRKRQHRSRESLFRIEDITKPFDYQSLAQKQQTDTELHEYLYKKIRYCLTIVDRYTHWSEAYPLQEITAEACAAKFVSGWVARFGCPEHITTDRGRQFNTNFSSGSLLCSEYHTTPPRLSIPQTTGW</sequence>
<dbReference type="InterPro" id="IPR036397">
    <property type="entry name" value="RNaseH_sf"/>
</dbReference>
<dbReference type="SUPFAM" id="SSF53098">
    <property type="entry name" value="Ribonuclease H-like"/>
    <property type="match status" value="1"/>
</dbReference>
<dbReference type="OrthoDB" id="6260718at2759"/>
<evidence type="ECO:0000313" key="4">
    <source>
        <dbReference type="Proteomes" id="UP000299102"/>
    </source>
</evidence>
<dbReference type="InterPro" id="IPR012337">
    <property type="entry name" value="RNaseH-like_sf"/>
</dbReference>
<dbReference type="EMBL" id="BGZK01000280">
    <property type="protein sequence ID" value="GBP33839.1"/>
    <property type="molecule type" value="Genomic_DNA"/>
</dbReference>
<dbReference type="GO" id="GO:0003676">
    <property type="term" value="F:nucleic acid binding"/>
    <property type="evidence" value="ECO:0007669"/>
    <property type="project" value="InterPro"/>
</dbReference>
<proteinExistence type="predicted"/>
<dbReference type="GO" id="GO:0071897">
    <property type="term" value="P:DNA biosynthetic process"/>
    <property type="evidence" value="ECO:0007669"/>
    <property type="project" value="UniProtKB-ARBA"/>
</dbReference>
<protein>
    <recommendedName>
        <fullName evidence="2">Integrase catalytic domain-containing protein</fullName>
    </recommendedName>
</protein>
<dbReference type="Proteomes" id="UP000299102">
    <property type="component" value="Unassembled WGS sequence"/>
</dbReference>
<feature type="domain" description="Integrase catalytic" evidence="2">
    <location>
        <begin position="329"/>
        <end position="439"/>
    </location>
</feature>
<dbReference type="PROSITE" id="PS50994">
    <property type="entry name" value="INTEGRASE"/>
    <property type="match status" value="1"/>
</dbReference>
<dbReference type="InterPro" id="IPR001584">
    <property type="entry name" value="Integrase_cat-core"/>
</dbReference>
<feature type="region of interest" description="Disordered" evidence="1">
    <location>
        <begin position="153"/>
        <end position="179"/>
    </location>
</feature>
<organism evidence="3 4">
    <name type="scientific">Eumeta variegata</name>
    <name type="common">Bagworm moth</name>
    <name type="synonym">Eumeta japonica</name>
    <dbReference type="NCBI Taxonomy" id="151549"/>
    <lineage>
        <taxon>Eukaryota</taxon>
        <taxon>Metazoa</taxon>
        <taxon>Ecdysozoa</taxon>
        <taxon>Arthropoda</taxon>
        <taxon>Hexapoda</taxon>
        <taxon>Insecta</taxon>
        <taxon>Pterygota</taxon>
        <taxon>Neoptera</taxon>
        <taxon>Endopterygota</taxon>
        <taxon>Lepidoptera</taxon>
        <taxon>Glossata</taxon>
        <taxon>Ditrysia</taxon>
        <taxon>Tineoidea</taxon>
        <taxon>Psychidae</taxon>
        <taxon>Oiketicinae</taxon>
        <taxon>Eumeta</taxon>
    </lineage>
</organism>
<feature type="compositionally biased region" description="Polar residues" evidence="1">
    <location>
        <begin position="197"/>
        <end position="214"/>
    </location>
</feature>
<feature type="region of interest" description="Disordered" evidence="1">
    <location>
        <begin position="197"/>
        <end position="217"/>
    </location>
</feature>
<reference evidence="3 4" key="1">
    <citation type="journal article" date="2019" name="Commun. Biol.">
        <title>The bagworm genome reveals a unique fibroin gene that provides high tensile strength.</title>
        <authorList>
            <person name="Kono N."/>
            <person name="Nakamura H."/>
            <person name="Ohtoshi R."/>
            <person name="Tomita M."/>
            <person name="Numata K."/>
            <person name="Arakawa K."/>
        </authorList>
    </citation>
    <scope>NUCLEOTIDE SEQUENCE [LARGE SCALE GENOMIC DNA]</scope>
</reference>
<dbReference type="InterPro" id="IPR043502">
    <property type="entry name" value="DNA/RNA_pol_sf"/>
</dbReference>
<evidence type="ECO:0000313" key="3">
    <source>
        <dbReference type="EMBL" id="GBP33839.1"/>
    </source>
</evidence>
<evidence type="ECO:0000259" key="2">
    <source>
        <dbReference type="PROSITE" id="PS50994"/>
    </source>
</evidence>
<dbReference type="PANTHER" id="PTHR33327:SF3">
    <property type="entry name" value="RNA-DIRECTED DNA POLYMERASE"/>
    <property type="match status" value="1"/>
</dbReference>
<comment type="caution">
    <text evidence="3">The sequence shown here is derived from an EMBL/GenBank/DDBJ whole genome shotgun (WGS) entry which is preliminary data.</text>
</comment>
<dbReference type="SUPFAM" id="SSF56672">
    <property type="entry name" value="DNA/RNA polymerases"/>
    <property type="match status" value="1"/>
</dbReference>